<dbReference type="GO" id="GO:0004252">
    <property type="term" value="F:serine-type endopeptidase activity"/>
    <property type="evidence" value="ECO:0007669"/>
    <property type="project" value="InterPro"/>
</dbReference>
<evidence type="ECO:0000313" key="4">
    <source>
        <dbReference type="EMBL" id="CAJ0558045.1"/>
    </source>
</evidence>
<proteinExistence type="inferred from homology"/>
<dbReference type="PROSITE" id="PS00134">
    <property type="entry name" value="TRYPSIN_HIS"/>
    <property type="match status" value="1"/>
</dbReference>
<comment type="similarity">
    <text evidence="2">Belongs to the peptidase S1 family. CLIP subfamily.</text>
</comment>
<sequence length="750" mass="83123">MGSIIDQCWILTCGHCVAVENTTKQAIPADEIFIFAGGSRMTKHGSPDSGVEIIQAETVHLHPQYLHDHRTGQSENDIALVKLSKPLTYTERRMPINIPWSFNWTAANWMFEIAGWGKLGGNKPNSENLMMYEAQMQPVDDCQDGRAGEICYDGVNAGSGPCGGGSGAAIAVHYKKTWWQLGVHKAGRLGCNYTGMKHAYGVNASAYCDFFLQTIGRKICPPHKKLVGGTVASIETYPHAVALREIYNGSWVHICGGSIIAPDIEKYAFSVALRLKNGRYWQHLAMGSIMNEHWILTAGHSVSNENATREPLSPGLFWIFAGAEHLTPIGTPDTDVAIIQVASIHLHPDFYRHPDGRGCENDIALLKLTNPLNFTTRRLQIHVPHRFPAWHHPNLTLEIAGWGRLGRNKPPSQDLRMYYAIGRPIQTCIPTYPLTSPAICISGKRNVGPCEGDSGAAVATQYHGRWLQLGVYTRGRFDCDYSVHTTAFGVDATQNCAFYEQTIGTPACITLGVALRRKNGSNWKHACMGSIMNKEWILTAGHCVSNKYAPREALSPKTFWIFAGAEHMTSDGSPDDDVAIIRLGNIHLHPDFYRDVATKTLDNDIALLKLSTKLSYSTRRLPIQIPANFPAWRNKNLTLEITGWGKLGIDQPPSVDLRMYKARVRKIRTYNPEDTWTIGYSGPQDVGPCREIPGSAVATQYHGRWLQLGVHTRGETLCDYSSRTHAFGVNVTENCAFYEQTIGKPVCITL</sequence>
<keyword evidence="5" id="KW-1185">Reference proteome</keyword>
<accession>A0AA36C4Z5</accession>
<dbReference type="FunFam" id="2.40.10.10:FF:000068">
    <property type="entry name" value="transmembrane protease serine 2"/>
    <property type="match status" value="1"/>
</dbReference>
<dbReference type="SMART" id="SM00020">
    <property type="entry name" value="Tryp_SPc"/>
    <property type="match status" value="2"/>
</dbReference>
<evidence type="ECO:0000256" key="2">
    <source>
        <dbReference type="ARBA" id="ARBA00024195"/>
    </source>
</evidence>
<organism evidence="4 5">
    <name type="scientific">Mesorhabditis spiculigera</name>
    <dbReference type="NCBI Taxonomy" id="96644"/>
    <lineage>
        <taxon>Eukaryota</taxon>
        <taxon>Metazoa</taxon>
        <taxon>Ecdysozoa</taxon>
        <taxon>Nematoda</taxon>
        <taxon>Chromadorea</taxon>
        <taxon>Rhabditida</taxon>
        <taxon>Rhabditina</taxon>
        <taxon>Rhabditomorpha</taxon>
        <taxon>Rhabditoidea</taxon>
        <taxon>Rhabditidae</taxon>
        <taxon>Mesorhabditinae</taxon>
        <taxon>Mesorhabditis</taxon>
    </lineage>
</organism>
<dbReference type="InterPro" id="IPR051487">
    <property type="entry name" value="Ser/Thr_Proteases_Immune/Dev"/>
</dbReference>
<dbReference type="PROSITE" id="PS50240">
    <property type="entry name" value="TRYPSIN_DOM"/>
    <property type="match status" value="3"/>
</dbReference>
<dbReference type="InterPro" id="IPR001254">
    <property type="entry name" value="Trypsin_dom"/>
</dbReference>
<dbReference type="Proteomes" id="UP001177023">
    <property type="component" value="Unassembled WGS sequence"/>
</dbReference>
<protein>
    <recommendedName>
        <fullName evidence="3">Peptidase S1 domain-containing protein</fullName>
    </recommendedName>
</protein>
<dbReference type="PANTHER" id="PTHR24256">
    <property type="entry name" value="TRYPTASE-RELATED"/>
    <property type="match status" value="1"/>
</dbReference>
<feature type="domain" description="Peptidase S1" evidence="3">
    <location>
        <begin position="538"/>
        <end position="747"/>
    </location>
</feature>
<dbReference type="GO" id="GO:0006508">
    <property type="term" value="P:proteolysis"/>
    <property type="evidence" value="ECO:0007669"/>
    <property type="project" value="InterPro"/>
</dbReference>
<dbReference type="SUPFAM" id="SSF50494">
    <property type="entry name" value="Trypsin-like serine proteases"/>
    <property type="match status" value="4"/>
</dbReference>
<dbReference type="InterPro" id="IPR001314">
    <property type="entry name" value="Peptidase_S1A"/>
</dbReference>
<dbReference type="Gene3D" id="2.40.10.10">
    <property type="entry name" value="Trypsin-like serine proteases"/>
    <property type="match status" value="4"/>
</dbReference>
<gene>
    <name evidence="4" type="ORF">MSPICULIGERA_LOCUS786</name>
</gene>
<comment type="caution">
    <text evidence="4">The sequence shown here is derived from an EMBL/GenBank/DDBJ whole genome shotgun (WGS) entry which is preliminary data.</text>
</comment>
<dbReference type="EMBL" id="CATQJA010000185">
    <property type="protein sequence ID" value="CAJ0558045.1"/>
    <property type="molecule type" value="Genomic_DNA"/>
</dbReference>
<feature type="domain" description="Peptidase S1" evidence="3">
    <location>
        <begin position="226"/>
        <end position="542"/>
    </location>
</feature>
<evidence type="ECO:0000313" key="5">
    <source>
        <dbReference type="Proteomes" id="UP001177023"/>
    </source>
</evidence>
<reference evidence="4" key="1">
    <citation type="submission" date="2023-06" db="EMBL/GenBank/DDBJ databases">
        <authorList>
            <person name="Delattre M."/>
        </authorList>
    </citation>
    <scope>NUCLEOTIDE SEQUENCE</scope>
    <source>
        <strain evidence="4">AF72</strain>
    </source>
</reference>
<evidence type="ECO:0000256" key="1">
    <source>
        <dbReference type="ARBA" id="ARBA00023157"/>
    </source>
</evidence>
<dbReference type="InterPro" id="IPR043504">
    <property type="entry name" value="Peptidase_S1_PA_chymotrypsin"/>
</dbReference>
<evidence type="ECO:0000259" key="3">
    <source>
        <dbReference type="PROSITE" id="PS50240"/>
    </source>
</evidence>
<keyword evidence="1" id="KW-1015">Disulfide bond</keyword>
<name>A0AA36C4Z5_9BILA</name>
<dbReference type="InterPro" id="IPR009003">
    <property type="entry name" value="Peptidase_S1_PA"/>
</dbReference>
<dbReference type="Pfam" id="PF00089">
    <property type="entry name" value="Trypsin"/>
    <property type="match status" value="3"/>
</dbReference>
<feature type="domain" description="Peptidase S1" evidence="3">
    <location>
        <begin position="1"/>
        <end position="216"/>
    </location>
</feature>
<dbReference type="PRINTS" id="PR00722">
    <property type="entry name" value="CHYMOTRYPSIN"/>
</dbReference>
<feature type="non-terminal residue" evidence="4">
    <location>
        <position position="1"/>
    </location>
</feature>
<dbReference type="InterPro" id="IPR018114">
    <property type="entry name" value="TRYPSIN_HIS"/>
</dbReference>
<dbReference type="AlphaFoldDB" id="A0AA36C4Z5"/>